<gene>
    <name evidence="1" type="ORF">GKJPGBOP_04754</name>
</gene>
<dbReference type="EMBL" id="BHZD01000001">
    <property type="protein sequence ID" value="GCD45034.1"/>
    <property type="molecule type" value="Genomic_DNA"/>
</dbReference>
<keyword evidence="2" id="KW-1185">Reference proteome</keyword>
<reference evidence="1 2" key="1">
    <citation type="submission" date="2018-11" db="EMBL/GenBank/DDBJ databases">
        <title>Whole genome sequence of Streptomyces paromomycinus NBRC 15454(T).</title>
        <authorList>
            <person name="Komaki H."/>
            <person name="Tamura T."/>
        </authorList>
    </citation>
    <scope>NUCLEOTIDE SEQUENCE [LARGE SCALE GENOMIC DNA]</scope>
    <source>
        <strain evidence="1 2">NBRC 15454</strain>
    </source>
</reference>
<proteinExistence type="predicted"/>
<protein>
    <submittedName>
        <fullName evidence="1">Uncharacterized protein</fullName>
    </submittedName>
</protein>
<accession>A0A401W6P8</accession>
<evidence type="ECO:0000313" key="1">
    <source>
        <dbReference type="EMBL" id="GCD45034.1"/>
    </source>
</evidence>
<dbReference type="Proteomes" id="UP000286746">
    <property type="component" value="Unassembled WGS sequence"/>
</dbReference>
<dbReference type="RefSeq" id="WP_125055715.1">
    <property type="nucleotide sequence ID" value="NZ_BHZD01000001.1"/>
</dbReference>
<comment type="caution">
    <text evidence="1">The sequence shown here is derived from an EMBL/GenBank/DDBJ whole genome shotgun (WGS) entry which is preliminary data.</text>
</comment>
<name>A0A401W6P8_STREY</name>
<sequence length="102" mass="11133">MTTEDHPQEPRLLPWAGQDGKPCYVIGDGTGPVSDLADGLEELQLSTAIQLLDHSRATLNQPEPPAHTELLFITNRLTESLSDAVRVADSRGRRLDQALHAP</sequence>
<organism evidence="1 2">
    <name type="scientific">Streptomyces paromomycinus</name>
    <name type="common">Streptomyces rimosus subsp. paromomycinus</name>
    <dbReference type="NCBI Taxonomy" id="92743"/>
    <lineage>
        <taxon>Bacteria</taxon>
        <taxon>Bacillati</taxon>
        <taxon>Actinomycetota</taxon>
        <taxon>Actinomycetes</taxon>
        <taxon>Kitasatosporales</taxon>
        <taxon>Streptomycetaceae</taxon>
        <taxon>Streptomyces</taxon>
    </lineage>
</organism>
<evidence type="ECO:0000313" key="2">
    <source>
        <dbReference type="Proteomes" id="UP000286746"/>
    </source>
</evidence>
<dbReference type="AlphaFoldDB" id="A0A401W6P8"/>